<dbReference type="Pfam" id="PF19560">
    <property type="entry name" value="DUF6082"/>
    <property type="match status" value="1"/>
</dbReference>
<protein>
    <submittedName>
        <fullName evidence="1">Uncharacterized protein</fullName>
    </submittedName>
</protein>
<comment type="caution">
    <text evidence="1">The sequence shown here is derived from an EMBL/GenBank/DDBJ whole genome shotgun (WGS) entry which is preliminary data.</text>
</comment>
<evidence type="ECO:0000313" key="1">
    <source>
        <dbReference type="EMBL" id="GGX73360.1"/>
    </source>
</evidence>
<reference evidence="1" key="1">
    <citation type="journal article" date="2014" name="Int. J. Syst. Evol. Microbiol.">
        <title>Complete genome sequence of Corynebacterium casei LMG S-19264T (=DSM 44701T), isolated from a smear-ripened cheese.</title>
        <authorList>
            <consortium name="US DOE Joint Genome Institute (JGI-PGF)"/>
            <person name="Walter F."/>
            <person name="Albersmeier A."/>
            <person name="Kalinowski J."/>
            <person name="Ruckert C."/>
        </authorList>
    </citation>
    <scope>NUCLEOTIDE SEQUENCE</scope>
    <source>
        <strain evidence="1">JCM 4956</strain>
    </source>
</reference>
<name>A0A918NJU6_9ACTN</name>
<reference evidence="1" key="2">
    <citation type="submission" date="2020-09" db="EMBL/GenBank/DDBJ databases">
        <authorList>
            <person name="Sun Q."/>
            <person name="Ohkuma M."/>
        </authorList>
    </citation>
    <scope>NUCLEOTIDE SEQUENCE</scope>
    <source>
        <strain evidence="1">JCM 4956</strain>
    </source>
</reference>
<gene>
    <name evidence="1" type="ORF">GCM10010515_46160</name>
</gene>
<dbReference type="Proteomes" id="UP000645555">
    <property type="component" value="Unassembled WGS sequence"/>
</dbReference>
<proteinExistence type="predicted"/>
<evidence type="ECO:0000313" key="2">
    <source>
        <dbReference type="Proteomes" id="UP000645555"/>
    </source>
</evidence>
<dbReference type="InterPro" id="IPR045728">
    <property type="entry name" value="DUF6082"/>
</dbReference>
<sequence>MAPSARRTGSALAGLGLMRRPFARDSRRRRQEELLLDLIRQVTRVGVELHRANVIQSHRFMSEYQDRAIDDASLAAALSTLHGLTDAKRRQMLFANREYAAILLAHRVGVFDWDELIGHLRVLCRNQVFAEYWERTVEHRRSLAVESLDARVGKALDVIFDELADDPEEWWVVGPAPGTTDE</sequence>
<dbReference type="RefSeq" id="WP_190037459.1">
    <property type="nucleotide sequence ID" value="NZ_BMWD01000017.1"/>
</dbReference>
<dbReference type="AlphaFoldDB" id="A0A918NJU6"/>
<accession>A0A918NJU6</accession>
<keyword evidence="2" id="KW-1185">Reference proteome</keyword>
<dbReference type="EMBL" id="BMWD01000017">
    <property type="protein sequence ID" value="GGX73360.1"/>
    <property type="molecule type" value="Genomic_DNA"/>
</dbReference>
<organism evidence="1 2">
    <name type="scientific">Streptomyces fructofermentans</name>
    <dbReference type="NCBI Taxonomy" id="152141"/>
    <lineage>
        <taxon>Bacteria</taxon>
        <taxon>Bacillati</taxon>
        <taxon>Actinomycetota</taxon>
        <taxon>Actinomycetes</taxon>
        <taxon>Kitasatosporales</taxon>
        <taxon>Streptomycetaceae</taxon>
        <taxon>Streptomyces</taxon>
    </lineage>
</organism>